<proteinExistence type="predicted"/>
<gene>
    <name evidence="10" type="primary">TET1</name>
    <name evidence="10" type="ORF">Y1Q_0022306</name>
</gene>
<dbReference type="InterPro" id="IPR040388">
    <property type="entry name" value="CXXC4/CXXC5"/>
</dbReference>
<dbReference type="PANTHER" id="PTHR13419">
    <property type="entry name" value="ZINC FINGER-CONTAINING"/>
    <property type="match status" value="1"/>
</dbReference>
<name>A0A151P024_ALLMI</name>
<dbReference type="GO" id="GO:0008327">
    <property type="term" value="F:methyl-CpG binding"/>
    <property type="evidence" value="ECO:0007669"/>
    <property type="project" value="TreeGrafter"/>
</dbReference>
<dbReference type="EMBL" id="AKHW03001467">
    <property type="protein sequence ID" value="KYO42477.1"/>
    <property type="molecule type" value="Genomic_DNA"/>
</dbReference>
<evidence type="ECO:0000256" key="8">
    <source>
        <dbReference type="SAM" id="MobiDB-lite"/>
    </source>
</evidence>
<feature type="compositionally biased region" description="Basic residues" evidence="8">
    <location>
        <begin position="1"/>
        <end position="10"/>
    </location>
</feature>
<evidence type="ECO:0000256" key="1">
    <source>
        <dbReference type="ARBA" id="ARBA00004496"/>
    </source>
</evidence>
<keyword evidence="10" id="KW-0560">Oxidoreductase</keyword>
<evidence type="ECO:0000256" key="5">
    <source>
        <dbReference type="ARBA" id="ARBA00022833"/>
    </source>
</evidence>
<comment type="caution">
    <text evidence="10">The sequence shown here is derived from an EMBL/GenBank/DDBJ whole genome shotgun (WGS) entry which is preliminary data.</text>
</comment>
<keyword evidence="6" id="KW-0238">DNA-binding</keyword>
<dbReference type="eggNOG" id="ENOG502QURD">
    <property type="taxonomic scope" value="Eukaryota"/>
</dbReference>
<evidence type="ECO:0000313" key="10">
    <source>
        <dbReference type="EMBL" id="KYO42477.1"/>
    </source>
</evidence>
<evidence type="ECO:0000256" key="3">
    <source>
        <dbReference type="ARBA" id="ARBA00022723"/>
    </source>
</evidence>
<evidence type="ECO:0000256" key="7">
    <source>
        <dbReference type="PROSITE-ProRule" id="PRU00509"/>
    </source>
</evidence>
<dbReference type="AlphaFoldDB" id="A0A151P024"/>
<dbReference type="Proteomes" id="UP000050525">
    <property type="component" value="Unassembled WGS sequence"/>
</dbReference>
<evidence type="ECO:0000256" key="6">
    <source>
        <dbReference type="ARBA" id="ARBA00023125"/>
    </source>
</evidence>
<keyword evidence="3" id="KW-0479">Metal-binding</keyword>
<evidence type="ECO:0000256" key="2">
    <source>
        <dbReference type="ARBA" id="ARBA00022490"/>
    </source>
</evidence>
<keyword evidence="5" id="KW-0862">Zinc</keyword>
<keyword evidence="11" id="KW-1185">Reference proteome</keyword>
<feature type="compositionally biased region" description="Basic residues" evidence="8">
    <location>
        <begin position="19"/>
        <end position="37"/>
    </location>
</feature>
<accession>A0A151P024</accession>
<keyword evidence="4 7" id="KW-0863">Zinc-finger</keyword>
<protein>
    <submittedName>
        <fullName evidence="10">Methylcytosine dioxygenase TET1 isoform B</fullName>
    </submittedName>
</protein>
<keyword evidence="10" id="KW-0223">Dioxygenase</keyword>
<feature type="domain" description="CXXC-type" evidence="9">
    <location>
        <begin position="74"/>
        <end position="115"/>
    </location>
</feature>
<evidence type="ECO:0000259" key="9">
    <source>
        <dbReference type="PROSITE" id="PS51058"/>
    </source>
</evidence>
<feature type="compositionally biased region" description="Basic and acidic residues" evidence="8">
    <location>
        <begin position="47"/>
        <end position="65"/>
    </location>
</feature>
<evidence type="ECO:0000313" key="11">
    <source>
        <dbReference type="Proteomes" id="UP000050525"/>
    </source>
</evidence>
<feature type="region of interest" description="Disordered" evidence="8">
    <location>
        <begin position="1"/>
        <end position="81"/>
    </location>
</feature>
<keyword evidence="2" id="KW-0963">Cytoplasm</keyword>
<dbReference type="GO" id="GO:0005634">
    <property type="term" value="C:nucleus"/>
    <property type="evidence" value="ECO:0007669"/>
    <property type="project" value="TreeGrafter"/>
</dbReference>
<dbReference type="GO" id="GO:0005737">
    <property type="term" value="C:cytoplasm"/>
    <property type="evidence" value="ECO:0007669"/>
    <property type="project" value="UniProtKB-SubCell"/>
</dbReference>
<evidence type="ECO:0000256" key="4">
    <source>
        <dbReference type="ARBA" id="ARBA00022771"/>
    </source>
</evidence>
<dbReference type="GO" id="GO:0008270">
    <property type="term" value="F:zinc ion binding"/>
    <property type="evidence" value="ECO:0007669"/>
    <property type="project" value="UniProtKB-KW"/>
</dbReference>
<dbReference type="PANTHER" id="PTHR13419:SF0">
    <property type="entry name" value="CXXC-TYPE DOMAIN-CONTAINING PROTEIN"/>
    <property type="match status" value="1"/>
</dbReference>
<dbReference type="GO" id="GO:0051213">
    <property type="term" value="F:dioxygenase activity"/>
    <property type="evidence" value="ECO:0007669"/>
    <property type="project" value="UniProtKB-KW"/>
</dbReference>
<feature type="region of interest" description="Disordered" evidence="8">
    <location>
        <begin position="120"/>
        <end position="141"/>
    </location>
</feature>
<dbReference type="InterPro" id="IPR002857">
    <property type="entry name" value="Znf_CXXC"/>
</dbReference>
<organism evidence="10 11">
    <name type="scientific">Alligator mississippiensis</name>
    <name type="common">American alligator</name>
    <dbReference type="NCBI Taxonomy" id="8496"/>
    <lineage>
        <taxon>Eukaryota</taxon>
        <taxon>Metazoa</taxon>
        <taxon>Chordata</taxon>
        <taxon>Craniata</taxon>
        <taxon>Vertebrata</taxon>
        <taxon>Euteleostomi</taxon>
        <taxon>Archelosauria</taxon>
        <taxon>Archosauria</taxon>
        <taxon>Crocodylia</taxon>
        <taxon>Alligatoridae</taxon>
        <taxon>Alligatorinae</taxon>
        <taxon>Alligator</taxon>
    </lineage>
</organism>
<comment type="subcellular location">
    <subcellularLocation>
        <location evidence="1">Cytoplasm</location>
    </subcellularLocation>
</comment>
<sequence length="141" mass="16164">MAHHARPSRSVKKEELGKRRTSQGKKKSSQVRKKATSTRKTSTKAGSSEKCKKVPENDVKKKQQENKPTLNSSEKKKRRRCGVCEPCLRKTNCEECSCCRKRKTSHRICKKRKCEELKKPPPPITLPFEMSRGLGRAMEPL</sequence>
<reference evidence="10 11" key="1">
    <citation type="journal article" date="2012" name="Genome Biol.">
        <title>Sequencing three crocodilian genomes to illuminate the evolution of archosaurs and amniotes.</title>
        <authorList>
            <person name="St John J.A."/>
            <person name="Braun E.L."/>
            <person name="Isberg S.R."/>
            <person name="Miles L.G."/>
            <person name="Chong A.Y."/>
            <person name="Gongora J."/>
            <person name="Dalzell P."/>
            <person name="Moran C."/>
            <person name="Bed'hom B."/>
            <person name="Abzhanov A."/>
            <person name="Burgess S.C."/>
            <person name="Cooksey A.M."/>
            <person name="Castoe T.A."/>
            <person name="Crawford N.G."/>
            <person name="Densmore L.D."/>
            <person name="Drew J.C."/>
            <person name="Edwards S.V."/>
            <person name="Faircloth B.C."/>
            <person name="Fujita M.K."/>
            <person name="Greenwold M.J."/>
            <person name="Hoffmann F.G."/>
            <person name="Howard J.M."/>
            <person name="Iguchi T."/>
            <person name="Janes D.E."/>
            <person name="Khan S.Y."/>
            <person name="Kohno S."/>
            <person name="de Koning A.J."/>
            <person name="Lance S.L."/>
            <person name="McCarthy F.M."/>
            <person name="McCormack J.E."/>
            <person name="Merchant M.E."/>
            <person name="Peterson D.G."/>
            <person name="Pollock D.D."/>
            <person name="Pourmand N."/>
            <person name="Raney B.J."/>
            <person name="Roessler K.A."/>
            <person name="Sanford J.R."/>
            <person name="Sawyer R.H."/>
            <person name="Schmidt C.J."/>
            <person name="Triplett E.W."/>
            <person name="Tuberville T.D."/>
            <person name="Venegas-Anaya M."/>
            <person name="Howard J.T."/>
            <person name="Jarvis E.D."/>
            <person name="Guillette L.J.Jr."/>
            <person name="Glenn T.C."/>
            <person name="Green R.E."/>
            <person name="Ray D.A."/>
        </authorList>
    </citation>
    <scope>NUCLEOTIDE SEQUENCE [LARGE SCALE GENOMIC DNA]</scope>
    <source>
        <strain evidence="10">KSC_2009_1</strain>
    </source>
</reference>
<dbReference type="PROSITE" id="PS51058">
    <property type="entry name" value="ZF_CXXC"/>
    <property type="match status" value="1"/>
</dbReference>